<dbReference type="InterPro" id="IPR001202">
    <property type="entry name" value="WW_dom"/>
</dbReference>
<protein>
    <recommendedName>
        <fullName evidence="1">WW domain-containing protein</fullName>
    </recommendedName>
</protein>
<dbReference type="SMART" id="SM00456">
    <property type="entry name" value="WW"/>
    <property type="match status" value="1"/>
</dbReference>
<keyword evidence="3" id="KW-1185">Reference proteome</keyword>
<dbReference type="STRING" id="56646.A0A2L2THW0"/>
<dbReference type="EMBL" id="LN649231">
    <property type="protein sequence ID" value="CEI70562.1"/>
    <property type="molecule type" value="Genomic_DNA"/>
</dbReference>
<dbReference type="Proteomes" id="UP000245910">
    <property type="component" value="Chromosome III"/>
</dbReference>
<dbReference type="AlphaFoldDB" id="A0A2L2THW0"/>
<dbReference type="InterPro" id="IPR036020">
    <property type="entry name" value="WW_dom_sf"/>
</dbReference>
<accession>A0A2L2THW0</accession>
<evidence type="ECO:0000313" key="2">
    <source>
        <dbReference type="EMBL" id="CEI70562.1"/>
    </source>
</evidence>
<evidence type="ECO:0000313" key="3">
    <source>
        <dbReference type="Proteomes" id="UP000245910"/>
    </source>
</evidence>
<dbReference type="OrthoDB" id="4850726at2759"/>
<reference evidence="3" key="1">
    <citation type="submission" date="2014-10" db="EMBL/GenBank/DDBJ databases">
        <authorList>
            <person name="King R."/>
        </authorList>
    </citation>
    <scope>NUCLEOTIDE SEQUENCE [LARGE SCALE GENOMIC DNA]</scope>
    <source>
        <strain evidence="3">A3/5</strain>
    </source>
</reference>
<dbReference type="CDD" id="cd00201">
    <property type="entry name" value="WW"/>
    <property type="match status" value="1"/>
</dbReference>
<name>A0A2L2THW0_9HYPO</name>
<proteinExistence type="predicted"/>
<sequence length="162" mass="18258">MEMSKFQYPRLDEAANEIRVITIWPGRFDDPIRIDITQRPLTPPPARNDSSLLSLEEINKTLPDESPWEAFNTLEGRILFINDDTGETSWSHPDSLVDPCLYDRESLPKTYAAQPAYEALSYTWGPQDPPSSVTVEAITMNSEHGESHQGLLTIGQNLDEAL</sequence>
<organism evidence="2 3">
    <name type="scientific">Fusarium venenatum</name>
    <dbReference type="NCBI Taxonomy" id="56646"/>
    <lineage>
        <taxon>Eukaryota</taxon>
        <taxon>Fungi</taxon>
        <taxon>Dikarya</taxon>
        <taxon>Ascomycota</taxon>
        <taxon>Pezizomycotina</taxon>
        <taxon>Sordariomycetes</taxon>
        <taxon>Hypocreomycetidae</taxon>
        <taxon>Hypocreales</taxon>
        <taxon>Nectriaceae</taxon>
        <taxon>Fusarium</taxon>
    </lineage>
</organism>
<dbReference type="PROSITE" id="PS50020">
    <property type="entry name" value="WW_DOMAIN_2"/>
    <property type="match status" value="1"/>
</dbReference>
<feature type="domain" description="WW" evidence="1">
    <location>
        <begin position="62"/>
        <end position="95"/>
    </location>
</feature>
<dbReference type="Gene3D" id="2.20.70.10">
    <property type="match status" value="1"/>
</dbReference>
<dbReference type="SUPFAM" id="SSF51045">
    <property type="entry name" value="WW domain"/>
    <property type="match status" value="1"/>
</dbReference>
<evidence type="ECO:0000259" key="1">
    <source>
        <dbReference type="PROSITE" id="PS50020"/>
    </source>
</evidence>